<name>A0A7W9W2N0_9FIRM</name>
<dbReference type="GeneID" id="85015637"/>
<dbReference type="EMBL" id="JACHHH010000012">
    <property type="protein sequence ID" value="MBB6042125.1"/>
    <property type="molecule type" value="Genomic_DNA"/>
</dbReference>
<dbReference type="GO" id="GO:0009055">
    <property type="term" value="F:electron transfer activity"/>
    <property type="evidence" value="ECO:0007669"/>
    <property type="project" value="InterPro"/>
</dbReference>
<dbReference type="InterPro" id="IPR001226">
    <property type="entry name" value="Flavodoxin_CS"/>
</dbReference>
<sequence length="158" mass="18484">MNTLIVYFSWSGNTEKIAKDIAKKTGGELFRLERQIPYSEDYNTCAYVEAKEEIDKKIRPDVKRPLPDVSRYDKIILAFPIWWYTSPMPVWTFLESYPDWKGKTVYIFANSYTDDPNYFTTSIADAKKSARNADIQPGLFNKDIKKLDRWLAENGFNN</sequence>
<protein>
    <submittedName>
        <fullName evidence="2">Flavodoxin</fullName>
    </submittedName>
</protein>
<dbReference type="PROSITE" id="PS00201">
    <property type="entry name" value="FLAVODOXIN"/>
    <property type="match status" value="1"/>
</dbReference>
<accession>A0A7W9W2N0</accession>
<comment type="caution">
    <text evidence="2">The sequence shown here is derived from an EMBL/GenBank/DDBJ whole genome shotgun (WGS) entry which is preliminary data.</text>
</comment>
<dbReference type="Proteomes" id="UP000522163">
    <property type="component" value="Unassembled WGS sequence"/>
</dbReference>
<reference evidence="2 3" key="1">
    <citation type="submission" date="2020-08" db="EMBL/GenBank/DDBJ databases">
        <title>Genomic Encyclopedia of Type Strains, Phase IV (KMG-IV): sequencing the most valuable type-strain genomes for metagenomic binning, comparative biology and taxonomic classification.</title>
        <authorList>
            <person name="Goeker M."/>
        </authorList>
    </citation>
    <scope>NUCLEOTIDE SEQUENCE [LARGE SCALE GENOMIC DNA]</scope>
    <source>
        <strain evidence="2 3">DSM 17245</strain>
    </source>
</reference>
<dbReference type="PANTHER" id="PTHR39201">
    <property type="entry name" value="EXPORTED PROTEIN-RELATED"/>
    <property type="match status" value="1"/>
</dbReference>
<dbReference type="PANTHER" id="PTHR39201:SF1">
    <property type="entry name" value="FLAVODOXIN-LIKE DOMAIN-CONTAINING PROTEIN"/>
    <property type="match status" value="1"/>
</dbReference>
<gene>
    <name evidence="2" type="ORF">HNQ46_002121</name>
</gene>
<dbReference type="GO" id="GO:0010181">
    <property type="term" value="F:FMN binding"/>
    <property type="evidence" value="ECO:0007669"/>
    <property type="project" value="InterPro"/>
</dbReference>
<evidence type="ECO:0000313" key="3">
    <source>
        <dbReference type="Proteomes" id="UP000522163"/>
    </source>
</evidence>
<dbReference type="InterPro" id="IPR029039">
    <property type="entry name" value="Flavoprotein-like_sf"/>
</dbReference>
<organism evidence="2 3">
    <name type="scientific">Oribacterium sinus</name>
    <dbReference type="NCBI Taxonomy" id="237576"/>
    <lineage>
        <taxon>Bacteria</taxon>
        <taxon>Bacillati</taxon>
        <taxon>Bacillota</taxon>
        <taxon>Clostridia</taxon>
        <taxon>Lachnospirales</taxon>
        <taxon>Lachnospiraceae</taxon>
        <taxon>Oribacterium</taxon>
    </lineage>
</organism>
<evidence type="ECO:0000313" key="2">
    <source>
        <dbReference type="EMBL" id="MBB6042125.1"/>
    </source>
</evidence>
<dbReference type="PROSITE" id="PS50902">
    <property type="entry name" value="FLAVODOXIN_LIKE"/>
    <property type="match status" value="1"/>
</dbReference>
<proteinExistence type="predicted"/>
<dbReference type="RefSeq" id="WP_183684630.1">
    <property type="nucleotide sequence ID" value="NZ_JACHHH010000012.1"/>
</dbReference>
<dbReference type="Pfam" id="PF12682">
    <property type="entry name" value="Flavodoxin_4"/>
    <property type="match status" value="1"/>
</dbReference>
<dbReference type="InterPro" id="IPR008254">
    <property type="entry name" value="Flavodoxin/NO_synth"/>
</dbReference>
<dbReference type="AlphaFoldDB" id="A0A7W9W2N0"/>
<dbReference type="Gene3D" id="3.40.50.360">
    <property type="match status" value="1"/>
</dbReference>
<dbReference type="SUPFAM" id="SSF52218">
    <property type="entry name" value="Flavoproteins"/>
    <property type="match status" value="1"/>
</dbReference>
<feature type="domain" description="Flavodoxin-like" evidence="1">
    <location>
        <begin position="3"/>
        <end position="158"/>
    </location>
</feature>
<evidence type="ECO:0000259" key="1">
    <source>
        <dbReference type="PROSITE" id="PS50902"/>
    </source>
</evidence>
<dbReference type="GO" id="GO:0016651">
    <property type="term" value="F:oxidoreductase activity, acting on NAD(P)H"/>
    <property type="evidence" value="ECO:0007669"/>
    <property type="project" value="UniProtKB-ARBA"/>
</dbReference>